<proteinExistence type="inferred from homology"/>
<dbReference type="InterPro" id="IPR017969">
    <property type="entry name" value="Heavy-metal-associated_CS"/>
</dbReference>
<dbReference type="SFLD" id="SFLDS00003">
    <property type="entry name" value="Haloacid_Dehalogenase"/>
    <property type="match status" value="1"/>
</dbReference>
<evidence type="ECO:0000259" key="11">
    <source>
        <dbReference type="PROSITE" id="PS50846"/>
    </source>
</evidence>
<dbReference type="SUPFAM" id="SSF81665">
    <property type="entry name" value="Calcium ATPase, transmembrane domain M"/>
    <property type="match status" value="1"/>
</dbReference>
<dbReference type="InterPro" id="IPR036163">
    <property type="entry name" value="HMA_dom_sf"/>
</dbReference>
<dbReference type="SFLD" id="SFLDF00027">
    <property type="entry name" value="p-type_atpase"/>
    <property type="match status" value="1"/>
</dbReference>
<dbReference type="InterPro" id="IPR044492">
    <property type="entry name" value="P_typ_ATPase_HD_dom"/>
</dbReference>
<evidence type="ECO:0000256" key="6">
    <source>
        <dbReference type="ARBA" id="ARBA00022840"/>
    </source>
</evidence>
<keyword evidence="13" id="KW-1185">Reference proteome</keyword>
<dbReference type="Gene3D" id="3.30.70.100">
    <property type="match status" value="1"/>
</dbReference>
<dbReference type="SUPFAM" id="SSF56784">
    <property type="entry name" value="HAD-like"/>
    <property type="match status" value="1"/>
</dbReference>
<dbReference type="InterPro" id="IPR023299">
    <property type="entry name" value="ATPase_P-typ_cyto_dom_N"/>
</dbReference>
<evidence type="ECO:0000256" key="7">
    <source>
        <dbReference type="ARBA" id="ARBA00022967"/>
    </source>
</evidence>
<feature type="transmembrane region" description="Helical" evidence="10">
    <location>
        <begin position="114"/>
        <end position="132"/>
    </location>
</feature>
<keyword evidence="9 10" id="KW-0472">Membrane</keyword>
<comment type="subcellular location">
    <subcellularLocation>
        <location evidence="1">Cell membrane</location>
        <topology evidence="1">Multi-pass membrane protein</topology>
    </subcellularLocation>
</comment>
<dbReference type="NCBIfam" id="TIGR01511">
    <property type="entry name" value="ATPase-IB1_Cu"/>
    <property type="match status" value="1"/>
</dbReference>
<feature type="transmembrane region" description="Helical" evidence="10">
    <location>
        <begin position="373"/>
        <end position="392"/>
    </location>
</feature>
<dbReference type="InterPro" id="IPR023214">
    <property type="entry name" value="HAD_sf"/>
</dbReference>
<evidence type="ECO:0000313" key="12">
    <source>
        <dbReference type="EMBL" id="SHE88207.1"/>
    </source>
</evidence>
<dbReference type="CDD" id="cd00371">
    <property type="entry name" value="HMA"/>
    <property type="match status" value="1"/>
</dbReference>
<dbReference type="FunFam" id="3.30.70.100:FF:000005">
    <property type="entry name" value="Copper-exporting P-type ATPase A"/>
    <property type="match status" value="1"/>
</dbReference>
<organism evidence="12 13">
    <name type="scientific">Ferrithrix thermotolerans DSM 19514</name>
    <dbReference type="NCBI Taxonomy" id="1121881"/>
    <lineage>
        <taxon>Bacteria</taxon>
        <taxon>Bacillati</taxon>
        <taxon>Actinomycetota</taxon>
        <taxon>Acidimicrobiia</taxon>
        <taxon>Acidimicrobiales</taxon>
        <taxon>Acidimicrobiaceae</taxon>
        <taxon>Ferrithrix</taxon>
    </lineage>
</organism>
<dbReference type="PRINTS" id="PR00119">
    <property type="entry name" value="CATATPASE"/>
</dbReference>
<evidence type="ECO:0000256" key="2">
    <source>
        <dbReference type="ARBA" id="ARBA00006024"/>
    </source>
</evidence>
<dbReference type="EMBL" id="FQUL01000033">
    <property type="protein sequence ID" value="SHE88207.1"/>
    <property type="molecule type" value="Genomic_DNA"/>
</dbReference>
<dbReference type="AlphaFoldDB" id="A0A1M4X430"/>
<evidence type="ECO:0000256" key="3">
    <source>
        <dbReference type="ARBA" id="ARBA00022692"/>
    </source>
</evidence>
<dbReference type="GO" id="GO:0055070">
    <property type="term" value="P:copper ion homeostasis"/>
    <property type="evidence" value="ECO:0007669"/>
    <property type="project" value="TreeGrafter"/>
</dbReference>
<dbReference type="SUPFAM" id="SSF81653">
    <property type="entry name" value="Calcium ATPase, transduction domain A"/>
    <property type="match status" value="1"/>
</dbReference>
<dbReference type="PANTHER" id="PTHR43520:SF8">
    <property type="entry name" value="P-TYPE CU(+) TRANSPORTER"/>
    <property type="match status" value="1"/>
</dbReference>
<dbReference type="InterPro" id="IPR008250">
    <property type="entry name" value="ATPase_P-typ_transduc_dom_A_sf"/>
</dbReference>
<evidence type="ECO:0000256" key="4">
    <source>
        <dbReference type="ARBA" id="ARBA00022723"/>
    </source>
</evidence>
<dbReference type="GO" id="GO:0005524">
    <property type="term" value="F:ATP binding"/>
    <property type="evidence" value="ECO:0007669"/>
    <property type="project" value="UniProtKB-UniRule"/>
</dbReference>
<evidence type="ECO:0000256" key="1">
    <source>
        <dbReference type="ARBA" id="ARBA00004651"/>
    </source>
</evidence>
<dbReference type="NCBIfam" id="TIGR01525">
    <property type="entry name" value="ATPase-IB_hvy"/>
    <property type="match status" value="1"/>
</dbReference>
<dbReference type="NCBIfam" id="TIGR01494">
    <property type="entry name" value="ATPase_P-type"/>
    <property type="match status" value="1"/>
</dbReference>
<feature type="transmembrane region" description="Helical" evidence="10">
    <location>
        <begin position="398"/>
        <end position="425"/>
    </location>
</feature>
<keyword evidence="6 10" id="KW-0067">ATP-binding</keyword>
<keyword evidence="5 10" id="KW-0547">Nucleotide-binding</keyword>
<feature type="transmembrane region" description="Helical" evidence="10">
    <location>
        <begin position="741"/>
        <end position="759"/>
    </location>
</feature>
<dbReference type="Pfam" id="PF00702">
    <property type="entry name" value="Hydrolase"/>
    <property type="match status" value="1"/>
</dbReference>
<dbReference type="GO" id="GO:0043682">
    <property type="term" value="F:P-type divalent copper transporter activity"/>
    <property type="evidence" value="ECO:0007669"/>
    <property type="project" value="TreeGrafter"/>
</dbReference>
<feature type="transmembrane region" description="Helical" evidence="10">
    <location>
        <begin position="218"/>
        <end position="236"/>
    </location>
</feature>
<feature type="transmembrane region" description="Helical" evidence="10">
    <location>
        <begin position="716"/>
        <end position="735"/>
    </location>
</feature>
<dbReference type="SFLD" id="SFLDG00002">
    <property type="entry name" value="C1.7:_P-type_atpase_like"/>
    <property type="match status" value="1"/>
</dbReference>
<sequence>MLNTDRVDPKDLVQIELDIEGMTCTSCANRIERRLNKVAGVSATVNFATERAKVVFEAREVDVACLIREVEAAGYRAGIPEQSVGVNEAIVDRSEESNTFPNVLRALSTIRFRLIVAGTLAIPVLVLSMTPALEFPRWQWLALLMSIPVVFYSGWPFHKAAWNNLKHLSSSMDTLISLGSLVSFFWSLYAILFTAAGNLGYSMTFSLTARIQPKMPELYLDTASFVIFVILLGRYLEFSGKERSARFISELSFDNEFFVKVLVDGSEVDRHASELVVGDVFIVNTGEKIATDAVIVKGSARLDLSLVSGESEAVLVQEGDLIYGGAVNLEGRILAEVVKTGKESLLGQILETVTEAQSKKANVQRLVDKVSSIFVPVVIVLSLVVFLVRLFLGEGLSQALAVGVATLVIACPCALGLATPMALLVGGGKAAKLGVLIRGPEALESADHFDVAVLDKTGTLTHSRLEVEEFRVISKEYDYLEILALIEAIERASTSPYAQALRRFAVENDANSDLEAEEFQSLDGLGVKGKVGLQEVAIGNTKLLVEIGVAAESVQEVVSLESEGPTTASAIHVAIDRVLVATIRLSGSIRADAKESIRRLRRIVPKIVVLSGDREEAVEAVALGLGIEEYRGGCSPFDKADYVKRCVQSGKKVLMIGDGSNDAGALALATLGVALSQGSDIAKLAGDVVVLRGGLSEAVDGVLVAKRTLSTIKSNLFWAFGYNVVAIPLAVLGLVNPVIAGTAMAFSSVFVVGNSMRLFSYRPRRSL</sequence>
<reference evidence="13" key="1">
    <citation type="submission" date="2016-11" db="EMBL/GenBank/DDBJ databases">
        <authorList>
            <person name="Varghese N."/>
            <person name="Submissions S."/>
        </authorList>
    </citation>
    <scope>NUCLEOTIDE SEQUENCE [LARGE SCALE GENOMIC DNA]</scope>
    <source>
        <strain evidence="13">DSM 19514</strain>
    </source>
</reference>
<dbReference type="InterPro" id="IPR001757">
    <property type="entry name" value="P_typ_ATPase"/>
</dbReference>
<evidence type="ECO:0000256" key="5">
    <source>
        <dbReference type="ARBA" id="ARBA00022741"/>
    </source>
</evidence>
<keyword evidence="3 10" id="KW-0812">Transmembrane</keyword>
<dbReference type="Gene3D" id="2.70.150.10">
    <property type="entry name" value="Calcium-transporting ATPase, cytoplasmic transduction domain A"/>
    <property type="match status" value="1"/>
</dbReference>
<dbReference type="Gene3D" id="3.40.50.1000">
    <property type="entry name" value="HAD superfamily/HAD-like"/>
    <property type="match status" value="1"/>
</dbReference>
<keyword evidence="4 10" id="KW-0479">Metal-binding</keyword>
<dbReference type="GO" id="GO:0005886">
    <property type="term" value="C:plasma membrane"/>
    <property type="evidence" value="ECO:0007669"/>
    <property type="project" value="UniProtKB-SubCell"/>
</dbReference>
<dbReference type="InterPro" id="IPR023298">
    <property type="entry name" value="ATPase_P-typ_TM_dom_sf"/>
</dbReference>
<keyword evidence="10" id="KW-1003">Cell membrane</keyword>
<keyword evidence="7" id="KW-1278">Translocase</keyword>
<dbReference type="InterPro" id="IPR018303">
    <property type="entry name" value="ATPase_P-typ_P_site"/>
</dbReference>
<dbReference type="GO" id="GO:0005507">
    <property type="term" value="F:copper ion binding"/>
    <property type="evidence" value="ECO:0007669"/>
    <property type="project" value="TreeGrafter"/>
</dbReference>
<dbReference type="Pfam" id="PF00122">
    <property type="entry name" value="E1-E2_ATPase"/>
    <property type="match status" value="1"/>
</dbReference>
<gene>
    <name evidence="12" type="ORF">SAMN02745225_01886</name>
</gene>
<feature type="transmembrane region" description="Helical" evidence="10">
    <location>
        <begin position="138"/>
        <end position="155"/>
    </location>
</feature>
<evidence type="ECO:0000256" key="9">
    <source>
        <dbReference type="ARBA" id="ARBA00023136"/>
    </source>
</evidence>
<name>A0A1M4X430_9ACTN</name>
<evidence type="ECO:0000256" key="8">
    <source>
        <dbReference type="ARBA" id="ARBA00022989"/>
    </source>
</evidence>
<dbReference type="InterPro" id="IPR027256">
    <property type="entry name" value="P-typ_ATPase_IB"/>
</dbReference>
<dbReference type="GO" id="GO:0016887">
    <property type="term" value="F:ATP hydrolysis activity"/>
    <property type="evidence" value="ECO:0007669"/>
    <property type="project" value="InterPro"/>
</dbReference>
<feature type="domain" description="HMA" evidence="11">
    <location>
        <begin position="13"/>
        <end position="78"/>
    </location>
</feature>
<protein>
    <submittedName>
        <fullName evidence="12">Cu+-exporting ATPase</fullName>
    </submittedName>
</protein>
<dbReference type="RefSeq" id="WP_072791728.1">
    <property type="nucleotide sequence ID" value="NZ_FQUL01000033.1"/>
</dbReference>
<accession>A0A1M4X430</accession>
<dbReference type="SUPFAM" id="SSF55008">
    <property type="entry name" value="HMA, heavy metal-associated domain"/>
    <property type="match status" value="1"/>
</dbReference>
<dbReference type="OrthoDB" id="7059309at2"/>
<evidence type="ECO:0000256" key="10">
    <source>
        <dbReference type="RuleBase" id="RU362081"/>
    </source>
</evidence>
<dbReference type="InterPro" id="IPR036412">
    <property type="entry name" value="HAD-like_sf"/>
</dbReference>
<feature type="transmembrane region" description="Helical" evidence="10">
    <location>
        <begin position="175"/>
        <end position="198"/>
    </location>
</feature>
<dbReference type="Pfam" id="PF00403">
    <property type="entry name" value="HMA"/>
    <property type="match status" value="1"/>
</dbReference>
<dbReference type="PROSITE" id="PS01047">
    <property type="entry name" value="HMA_1"/>
    <property type="match status" value="1"/>
</dbReference>
<dbReference type="STRING" id="1121881.SAMN02745225_01886"/>
<evidence type="ECO:0000313" key="13">
    <source>
        <dbReference type="Proteomes" id="UP000184295"/>
    </source>
</evidence>
<dbReference type="InterPro" id="IPR059000">
    <property type="entry name" value="ATPase_P-type_domA"/>
</dbReference>
<dbReference type="Proteomes" id="UP000184295">
    <property type="component" value="Unassembled WGS sequence"/>
</dbReference>
<comment type="similarity">
    <text evidence="2 10">Belongs to the cation transport ATPase (P-type) (TC 3.A.3) family. Type IB subfamily.</text>
</comment>
<dbReference type="PANTHER" id="PTHR43520">
    <property type="entry name" value="ATP7, ISOFORM B"/>
    <property type="match status" value="1"/>
</dbReference>
<keyword evidence="8 10" id="KW-1133">Transmembrane helix</keyword>
<dbReference type="Gene3D" id="3.40.1110.10">
    <property type="entry name" value="Calcium-transporting ATPase, cytoplasmic domain N"/>
    <property type="match status" value="1"/>
</dbReference>
<dbReference type="PROSITE" id="PS01229">
    <property type="entry name" value="COF_2"/>
    <property type="match status" value="1"/>
</dbReference>
<dbReference type="PROSITE" id="PS00154">
    <property type="entry name" value="ATPASE_E1_E2"/>
    <property type="match status" value="1"/>
</dbReference>
<dbReference type="InterPro" id="IPR006121">
    <property type="entry name" value="HMA_dom"/>
</dbReference>
<dbReference type="PROSITE" id="PS50846">
    <property type="entry name" value="HMA_2"/>
    <property type="match status" value="1"/>
</dbReference>